<dbReference type="AlphaFoldDB" id="A0A0F9K0Z9"/>
<protein>
    <recommendedName>
        <fullName evidence="3">Prokaryotic-type class I peptide chain release factors domain-containing protein</fullName>
    </recommendedName>
</protein>
<feature type="domain" description="Prokaryotic-type class I peptide chain release factors" evidence="3">
    <location>
        <begin position="9"/>
        <end position="71"/>
    </location>
</feature>
<gene>
    <name evidence="4" type="ORF">LCGC14_1387330</name>
</gene>
<dbReference type="InterPro" id="IPR000352">
    <property type="entry name" value="Pep_chain_release_fac_I"/>
</dbReference>
<evidence type="ECO:0000259" key="3">
    <source>
        <dbReference type="Pfam" id="PF00472"/>
    </source>
</evidence>
<sequence>MQRKEEPLLTLTKKDFRVDTFRAGGKGGQNQNKRDTGVRITHRVSGIAVESRSERSQLQNKKLAFRRLCDNKKFKNWLKIESLHAEEIHKRVDEAMDLKNLETETFINGEWVLKERSEDENAT</sequence>
<dbReference type="InterPro" id="IPR045853">
    <property type="entry name" value="Pep_chain_release_fac_I_sf"/>
</dbReference>
<reference evidence="4" key="1">
    <citation type="journal article" date="2015" name="Nature">
        <title>Complex archaea that bridge the gap between prokaryotes and eukaryotes.</title>
        <authorList>
            <person name="Spang A."/>
            <person name="Saw J.H."/>
            <person name="Jorgensen S.L."/>
            <person name="Zaremba-Niedzwiedzka K."/>
            <person name="Martijn J."/>
            <person name="Lind A.E."/>
            <person name="van Eijk R."/>
            <person name="Schleper C."/>
            <person name="Guy L."/>
            <person name="Ettema T.J."/>
        </authorList>
    </citation>
    <scope>NUCLEOTIDE SEQUENCE</scope>
</reference>
<dbReference type="EMBL" id="LAZR01008925">
    <property type="protein sequence ID" value="KKM75719.1"/>
    <property type="molecule type" value="Genomic_DNA"/>
</dbReference>
<evidence type="ECO:0000256" key="1">
    <source>
        <dbReference type="ARBA" id="ARBA00010835"/>
    </source>
</evidence>
<dbReference type="SUPFAM" id="SSF75620">
    <property type="entry name" value="Release factor"/>
    <property type="match status" value="1"/>
</dbReference>
<dbReference type="InterPro" id="IPR050057">
    <property type="entry name" value="Prokaryotic/Mito_RF"/>
</dbReference>
<dbReference type="GO" id="GO:0003747">
    <property type="term" value="F:translation release factor activity"/>
    <property type="evidence" value="ECO:0007669"/>
    <property type="project" value="InterPro"/>
</dbReference>
<dbReference type="PANTHER" id="PTHR43804:SF7">
    <property type="entry name" value="LD18447P"/>
    <property type="match status" value="1"/>
</dbReference>
<dbReference type="Pfam" id="PF00472">
    <property type="entry name" value="RF-1"/>
    <property type="match status" value="1"/>
</dbReference>
<name>A0A0F9K0Z9_9ZZZZ</name>
<dbReference type="PANTHER" id="PTHR43804">
    <property type="entry name" value="LD18447P"/>
    <property type="match status" value="1"/>
</dbReference>
<dbReference type="Gene3D" id="3.30.160.20">
    <property type="match status" value="1"/>
</dbReference>
<accession>A0A0F9K0Z9</accession>
<comment type="similarity">
    <text evidence="1">Belongs to the prokaryotic/mitochondrial release factor family.</text>
</comment>
<comment type="caution">
    <text evidence="4">The sequence shown here is derived from an EMBL/GenBank/DDBJ whole genome shotgun (WGS) entry which is preliminary data.</text>
</comment>
<evidence type="ECO:0000313" key="4">
    <source>
        <dbReference type="EMBL" id="KKM75719.1"/>
    </source>
</evidence>
<organism evidence="4">
    <name type="scientific">marine sediment metagenome</name>
    <dbReference type="NCBI Taxonomy" id="412755"/>
    <lineage>
        <taxon>unclassified sequences</taxon>
        <taxon>metagenomes</taxon>
        <taxon>ecological metagenomes</taxon>
    </lineage>
</organism>
<keyword evidence="2" id="KW-0488">Methylation</keyword>
<proteinExistence type="inferred from homology"/>
<evidence type="ECO:0000256" key="2">
    <source>
        <dbReference type="ARBA" id="ARBA00022481"/>
    </source>
</evidence>